<evidence type="ECO:0000313" key="3">
    <source>
        <dbReference type="Proteomes" id="UP000611640"/>
    </source>
</evidence>
<reference evidence="2 3" key="1">
    <citation type="submission" date="2020-08" db="EMBL/GenBank/DDBJ databases">
        <title>Whole genome shotgun sequence of Actinocatenispora thailandica NBRC 105041.</title>
        <authorList>
            <person name="Komaki H."/>
            <person name="Tamura T."/>
        </authorList>
    </citation>
    <scope>NUCLEOTIDE SEQUENCE [LARGE SCALE GENOMIC DNA]</scope>
    <source>
        <strain evidence="2 3">NBRC 105041</strain>
    </source>
</reference>
<feature type="region of interest" description="Disordered" evidence="1">
    <location>
        <begin position="1"/>
        <end position="85"/>
    </location>
</feature>
<feature type="region of interest" description="Disordered" evidence="1">
    <location>
        <begin position="149"/>
        <end position="233"/>
    </location>
</feature>
<dbReference type="Proteomes" id="UP000611640">
    <property type="component" value="Chromosome"/>
</dbReference>
<accession>A0A7R7DL70</accession>
<evidence type="ECO:0000313" key="2">
    <source>
        <dbReference type="EMBL" id="BCJ33611.1"/>
    </source>
</evidence>
<feature type="compositionally biased region" description="Low complexity" evidence="1">
    <location>
        <begin position="20"/>
        <end position="47"/>
    </location>
</feature>
<organism evidence="2 3">
    <name type="scientific">Actinocatenispora thailandica</name>
    <dbReference type="NCBI Taxonomy" id="227318"/>
    <lineage>
        <taxon>Bacteria</taxon>
        <taxon>Bacillati</taxon>
        <taxon>Actinomycetota</taxon>
        <taxon>Actinomycetes</taxon>
        <taxon>Micromonosporales</taxon>
        <taxon>Micromonosporaceae</taxon>
        <taxon>Actinocatenispora</taxon>
    </lineage>
</organism>
<gene>
    <name evidence="2" type="ORF">Athai_11140</name>
</gene>
<protein>
    <recommendedName>
        <fullName evidence="4">NTP pyrophosphohydrolase</fullName>
    </recommendedName>
</protein>
<dbReference type="AlphaFoldDB" id="A0A7R7DL70"/>
<dbReference type="EMBL" id="AP023355">
    <property type="protein sequence ID" value="BCJ33611.1"/>
    <property type="molecule type" value="Genomic_DNA"/>
</dbReference>
<evidence type="ECO:0000256" key="1">
    <source>
        <dbReference type="SAM" id="MobiDB-lite"/>
    </source>
</evidence>
<evidence type="ECO:0008006" key="4">
    <source>
        <dbReference type="Google" id="ProtNLM"/>
    </source>
</evidence>
<dbReference type="KEGG" id="atl:Athai_11140"/>
<proteinExistence type="predicted"/>
<keyword evidence="3" id="KW-1185">Reference proteome</keyword>
<name>A0A7R7DL70_9ACTN</name>
<feature type="compositionally biased region" description="Low complexity" evidence="1">
    <location>
        <begin position="153"/>
        <end position="180"/>
    </location>
</feature>
<sequence>MRVWSSAGTSAWAADGRHTSSAASRRVSPSASAASYSPRRVASSSSARRPDSEVAVIAPPIRMPATGTTEMPFHGTRPEPSTITRAGSRPAAIGIAAHSPLRTVVMRRAEVTEAMPYISATNAAVSHSERSTAAITSETAPSWIAARTEAVSTRRATPSRPSAATAAASSASAASTAPSSGVTGIALPFMHRSHRGPGPVSTPDPGTGPAPSVRPAQRGDRRPARDTGGMTQPVVVVDAANVVGSVPDGWWRDRAGAAARLRDALVPQAAAGLAADADVPDWARTGPVRMVLVVEGAARRVAAVPGVEVVSAPRSGDDAIVAFVRAGQPDRCLVVTADRELRERVRALGAVVAGPRSVYRPRPS</sequence>